<dbReference type="GO" id="GO:0051539">
    <property type="term" value="F:4 iron, 4 sulfur cluster binding"/>
    <property type="evidence" value="ECO:0007669"/>
    <property type="project" value="UniProtKB-KW"/>
</dbReference>
<evidence type="ECO:0000256" key="3">
    <source>
        <dbReference type="ARBA" id="ARBA00022994"/>
    </source>
</evidence>
<feature type="binding site" evidence="8">
    <location>
        <position position="45"/>
    </location>
    <ligand>
        <name>[4Fe-4S] cluster</name>
        <dbReference type="ChEBI" id="CHEBI:49883"/>
    </ligand>
</feature>
<evidence type="ECO:0000313" key="11">
    <source>
        <dbReference type="EMBL" id="HEC57016.1"/>
    </source>
</evidence>
<dbReference type="NCBIfam" id="NF003195">
    <property type="entry name" value="PRK04165.1"/>
    <property type="match status" value="1"/>
</dbReference>
<accession>A0A1F2P5A1</accession>
<proteinExistence type="predicted"/>
<dbReference type="Pfam" id="PF03599">
    <property type="entry name" value="CdhD"/>
    <property type="match status" value="1"/>
</dbReference>
<dbReference type="SUPFAM" id="SSF51717">
    <property type="entry name" value="Dihydropteroate synthetase-like"/>
    <property type="match status" value="1"/>
</dbReference>
<keyword evidence="1 8" id="KW-0004">4Fe-4S</keyword>
<dbReference type="Proteomes" id="UP000185779">
    <property type="component" value="Unassembled WGS sequence"/>
</dbReference>
<dbReference type="Gene3D" id="3.20.20.20">
    <property type="entry name" value="Dihydropteroate synthase-like"/>
    <property type="match status" value="1"/>
</dbReference>
<dbReference type="PANTHER" id="PTHR36214">
    <property type="match status" value="1"/>
</dbReference>
<keyword evidence="3" id="KW-0484">Methanogenesis</keyword>
<dbReference type="Proteomes" id="UP000885863">
    <property type="component" value="Unassembled WGS sequence"/>
</dbReference>
<feature type="domain" description="4Fe-4S" evidence="9">
    <location>
        <begin position="3"/>
        <end position="62"/>
    </location>
</feature>
<feature type="binding site" evidence="8">
    <location>
        <position position="20"/>
    </location>
    <ligand>
        <name>[4Fe-4S] cluster</name>
        <dbReference type="ChEBI" id="CHEBI:49883"/>
    </ligand>
</feature>
<dbReference type="GO" id="GO:0046356">
    <property type="term" value="P:acetyl-CoA catabolic process"/>
    <property type="evidence" value="ECO:0007669"/>
    <property type="project" value="InterPro"/>
</dbReference>
<dbReference type="EMBL" id="DRIE01000068">
    <property type="protein sequence ID" value="HEC57016.1"/>
    <property type="molecule type" value="Genomic_DNA"/>
</dbReference>
<dbReference type="PANTHER" id="PTHR36214:SF3">
    <property type="entry name" value="ACETYL-COA DECARBONYLASE_SYNTHASE COMPLEX SUBUNIT GAMMA"/>
    <property type="match status" value="1"/>
</dbReference>
<keyword evidence="4 8" id="KW-0408">Iron</keyword>
<dbReference type="Proteomes" id="UP000885936">
    <property type="component" value="Unassembled WGS sequence"/>
</dbReference>
<sequence length="472" mass="52586">MAEKVKSPAEVMKLLPQEDCGECGCDSCFEFALKLVERTTTVDKCPKLKKSALKKIKNMLAPPMAEISFGSGDKMVTTGGEEVMHREELAFFGKTIIAYDVWDTMSEERLVERVNDIASMSFVRFKVQYNVDAIAIRSVSGDPTKFKNTVKKVADTTDLPIILCSLDPKVLKAGAKVLKGKKPLLYAATKDNWEKVLEIAKEYETAVAIFSPLDLDMLGSIAATFAREGINDLILDPGTFCEPDSITETLSNISLLRRACVKAGVKEVSYPVMTVPAVASMSFKNKKMAAHYENYLANLFVTKGVNLMILHFPEIWEFMPVVYLREGIFKHPKLESAIDPDLYAFNDPDEMSPLMVTSNYTLTYGIVSGDLDRYRVKCWMLVIDTNALSVDTAVGSGDFCADNIVEHMEEFDVESKIKHRILIIPRVAAEILPELREALPDWKVVLGPKDSSEIATFLTEEWEKLLAEEGAA</sequence>
<evidence type="ECO:0000256" key="4">
    <source>
        <dbReference type="ARBA" id="ARBA00023004"/>
    </source>
</evidence>
<name>A0A1F2P5A1_9EURY</name>
<keyword evidence="12" id="KW-0808">Transferase</keyword>
<evidence type="ECO:0000259" key="9">
    <source>
        <dbReference type="PROSITE" id="PS51656"/>
    </source>
</evidence>
<feature type="binding site" evidence="7">
    <location>
        <position position="451"/>
    </location>
    <ligand>
        <name>5-methoxybenzimidazolylcob(I)amide</name>
        <dbReference type="ChEBI" id="CHEBI:157765"/>
    </ligand>
</feature>
<dbReference type="GO" id="GO:0032259">
    <property type="term" value="P:methylation"/>
    <property type="evidence" value="ECO:0007669"/>
    <property type="project" value="UniProtKB-KW"/>
</dbReference>
<feature type="binding site" evidence="8">
    <location>
        <position position="23"/>
    </location>
    <ligand>
        <name>[4Fe-4S] cluster</name>
        <dbReference type="ChEBI" id="CHEBI:49883"/>
    </ligand>
</feature>
<keyword evidence="13" id="KW-1185">Reference proteome</keyword>
<reference evidence="10" key="2">
    <citation type="journal article" date="2020" name="mSystems">
        <title>Genome- and Community-Level Interaction Insights into Carbon Utilization and Element Cycling Functions of Hydrothermarchaeota in Hydrothermal Sediment.</title>
        <authorList>
            <person name="Zhou Z."/>
            <person name="Liu Y."/>
            <person name="Xu W."/>
            <person name="Pan J."/>
            <person name="Luo Z.H."/>
            <person name="Li M."/>
        </authorList>
    </citation>
    <scope>NUCLEOTIDE SEQUENCE [LARGE SCALE GENOMIC DNA]</scope>
    <source>
        <strain evidence="10">HyVt-185</strain>
        <strain evidence="11">HyVt-386</strain>
    </source>
</reference>
<dbReference type="InterPro" id="IPR011005">
    <property type="entry name" value="Dihydropteroate_synth-like_sf"/>
</dbReference>
<evidence type="ECO:0000313" key="12">
    <source>
        <dbReference type="EMBL" id="OFV66344.1"/>
    </source>
</evidence>
<dbReference type="GO" id="GO:0005506">
    <property type="term" value="F:iron ion binding"/>
    <property type="evidence" value="ECO:0007669"/>
    <property type="project" value="InterPro"/>
</dbReference>
<dbReference type="InterPro" id="IPR007202">
    <property type="entry name" value="4Fe-4S_dom"/>
</dbReference>
<dbReference type="InterPro" id="IPR051069">
    <property type="entry name" value="ACDS_complex_subunit"/>
</dbReference>
<dbReference type="Gene3D" id="3.40.50.11600">
    <property type="match status" value="1"/>
</dbReference>
<evidence type="ECO:0000256" key="1">
    <source>
        <dbReference type="ARBA" id="ARBA00022485"/>
    </source>
</evidence>
<evidence type="ECO:0000313" key="10">
    <source>
        <dbReference type="EMBL" id="HDM36892.1"/>
    </source>
</evidence>
<keyword evidence="5 8" id="KW-0411">Iron-sulfur</keyword>
<evidence type="ECO:0000256" key="7">
    <source>
        <dbReference type="PIRSR" id="PIRSR000376-1"/>
    </source>
</evidence>
<dbReference type="STRING" id="1839936.SBU_000886"/>
<evidence type="ECO:0000256" key="6">
    <source>
        <dbReference type="ARBA" id="ARBA00023285"/>
    </source>
</evidence>
<feature type="binding site" evidence="8">
    <location>
        <position position="28"/>
    </location>
    <ligand>
        <name>[4Fe-4S] cluster</name>
        <dbReference type="ChEBI" id="CHEBI:49883"/>
    </ligand>
</feature>
<dbReference type="AlphaFoldDB" id="A0A1F2P5A1"/>
<dbReference type="GO" id="GO:0015948">
    <property type="term" value="P:methanogenesis"/>
    <property type="evidence" value="ECO:0007669"/>
    <property type="project" value="UniProtKB-KW"/>
</dbReference>
<gene>
    <name evidence="10" type="ORF">ENG09_06600</name>
    <name evidence="11" type="ORF">ENI32_03925</name>
    <name evidence="12" type="ORF">SBU_000886</name>
</gene>
<dbReference type="EC" id="2.1.1.-" evidence="12"/>
<comment type="caution">
    <text evidence="12">The sequence shown here is derived from an EMBL/GenBank/DDBJ whole genome shotgun (WGS) entry which is preliminary data.</text>
</comment>
<dbReference type="Pfam" id="PF04060">
    <property type="entry name" value="FeS"/>
    <property type="match status" value="1"/>
</dbReference>
<evidence type="ECO:0000313" key="13">
    <source>
        <dbReference type="Proteomes" id="UP000185779"/>
    </source>
</evidence>
<dbReference type="EMBL" id="DQZR01000277">
    <property type="protein sequence ID" value="HDM36892.1"/>
    <property type="molecule type" value="Genomic_DNA"/>
</dbReference>
<organism evidence="12 13">
    <name type="scientific">Candidatus Syntropharchaeum butanivorans</name>
    <dbReference type="NCBI Taxonomy" id="1839936"/>
    <lineage>
        <taxon>Archaea</taxon>
        <taxon>Methanobacteriati</taxon>
        <taxon>Methanobacteriota</taxon>
        <taxon>Stenosarchaea group</taxon>
        <taxon>Methanomicrobia</taxon>
        <taxon>Methanosarcinales</taxon>
        <taxon>ANME-2 cluster</taxon>
        <taxon>Candidatus Syntropharchaeum</taxon>
    </lineage>
</organism>
<dbReference type="PIRSF" id="PIRSF000376">
    <property type="entry name" value="AcCoA_decarb_gamma"/>
    <property type="match status" value="1"/>
</dbReference>
<dbReference type="InterPro" id="IPR016218">
    <property type="entry name" value="AcylCoA_decarb/synth_gsu"/>
</dbReference>
<protein>
    <submittedName>
        <fullName evidence="12">Acetyl-CoA decarbonylase/synthase complex gamma subunit</fullName>
        <ecNumber evidence="12">2.1.1.-</ecNumber>
    </submittedName>
    <submittedName>
        <fullName evidence="10">Acetyl-CoA decarbonylase/synthase complex subunit gamma</fullName>
    </submittedName>
</protein>
<dbReference type="GO" id="GO:0008168">
    <property type="term" value="F:methyltransferase activity"/>
    <property type="evidence" value="ECO:0007669"/>
    <property type="project" value="UniProtKB-KW"/>
</dbReference>
<keyword evidence="6" id="KW-0170">Cobalt</keyword>
<dbReference type="PROSITE" id="PS51656">
    <property type="entry name" value="4FE4S"/>
    <property type="match status" value="1"/>
</dbReference>
<keyword evidence="12" id="KW-0489">Methyltransferase</keyword>
<evidence type="ECO:0000256" key="5">
    <source>
        <dbReference type="ARBA" id="ARBA00023014"/>
    </source>
</evidence>
<feature type="binding site" evidence="7">
    <location>
        <position position="363"/>
    </location>
    <ligand>
        <name>5-methoxybenzimidazolylcob(I)amide</name>
        <dbReference type="ChEBI" id="CHEBI:157765"/>
    </ligand>
</feature>
<feature type="binding site" evidence="7">
    <location>
        <position position="357"/>
    </location>
    <ligand>
        <name>5-methoxybenzimidazolylcob(I)amide</name>
        <dbReference type="ChEBI" id="CHEBI:157765"/>
    </ligand>
</feature>
<reference evidence="12 13" key="1">
    <citation type="submission" date="2016-05" db="EMBL/GenBank/DDBJ databases">
        <title>Microbial consortia oxidize butane by reversing methanogenesis.</title>
        <authorList>
            <person name="Laso-Perez R."/>
            <person name="Richter M."/>
            <person name="Wegener G."/>
            <person name="Musat F."/>
        </authorList>
    </citation>
    <scope>NUCLEOTIDE SEQUENCE [LARGE SCALE GENOMIC DNA]</scope>
    <source>
        <strain evidence="12">BOX1</strain>
    </source>
</reference>
<evidence type="ECO:0000256" key="2">
    <source>
        <dbReference type="ARBA" id="ARBA00022723"/>
    </source>
</evidence>
<dbReference type="EMBL" id="LYOR01000003">
    <property type="protein sequence ID" value="OFV66344.1"/>
    <property type="molecule type" value="Genomic_DNA"/>
</dbReference>
<evidence type="ECO:0000256" key="8">
    <source>
        <dbReference type="PIRSR" id="PIRSR000376-2"/>
    </source>
</evidence>
<dbReference type="InterPro" id="IPR016041">
    <property type="entry name" value="Ac-CoA_synth_d_su_TIM-brl"/>
</dbReference>
<keyword evidence="2 8" id="KW-0479">Metal-binding</keyword>